<proteinExistence type="predicted"/>
<evidence type="ECO:0000259" key="2">
    <source>
        <dbReference type="PROSITE" id="PS50033"/>
    </source>
</evidence>
<dbReference type="PANTHER" id="PTHR23153">
    <property type="entry name" value="UBX-RELATED"/>
    <property type="match status" value="1"/>
</dbReference>
<dbReference type="InterPro" id="IPR042774">
    <property type="entry name" value="UBXN6_PUB"/>
</dbReference>
<sequence>MSSACEDSCPWTNYLSEAINKYVLNLFSFLSTFGLTFNFGDIVIIDDETSLKLREFLHELIALLSFDDFQLQLLKVFLLTFLSSVALIFVAWYIYGSRITEQFMKTGKIAYLITIGQSIDFITNMADKIKSFFQKKKTNAKFMKAGKGYKLTESTSTIYSSTEPKEPMRRTEPTEEAKIAGQAALARLEAKKNDKPRFNTSYAAIQARVKRELELERKAAQQNLQQTEDITLKEKKIVDPSIFAVTDVFFRCPYLSDEILSRDEWKKKIREFLYEQLMGEEAGLTACLIIQSCNFGKEKIESCVETLGKYLDNIINNPNVEKYWKIRMCNKIFQEKVLPIEGALDFLKAAGFEQQKLLHNENEEDFLVWSPDNCNIENLTMLNEALRSAEPIPIELDRNLQVLMPSQARVRNELPPSFFTISKEEIKKEQQLRTEAVERNQMLRTKAMREKDEQRVLRRYKFAVLRIKFPDGIILQGTFSVHEKFQNVIEFVAENLVDDKVPFLLITPDGIKLIKECHGKTLLELRLIPTAIVEFSWNVTEKESMPKRYLKEDVLSYIQTV</sequence>
<evidence type="ECO:0000313" key="3">
    <source>
        <dbReference type="EMBL" id="KYM85472.1"/>
    </source>
</evidence>
<evidence type="ECO:0000256" key="1">
    <source>
        <dbReference type="SAM" id="Phobius"/>
    </source>
</evidence>
<dbReference type="Pfam" id="PF09409">
    <property type="entry name" value="PUB"/>
    <property type="match status" value="1"/>
</dbReference>
<dbReference type="STRING" id="520822.A0A195BLB7"/>
<dbReference type="PANTHER" id="PTHR23153:SF38">
    <property type="entry name" value="UBX DOMAIN-CONTAINING PROTEIN 6"/>
    <property type="match status" value="1"/>
</dbReference>
<organism evidence="3 4">
    <name type="scientific">Atta colombica</name>
    <dbReference type="NCBI Taxonomy" id="520822"/>
    <lineage>
        <taxon>Eukaryota</taxon>
        <taxon>Metazoa</taxon>
        <taxon>Ecdysozoa</taxon>
        <taxon>Arthropoda</taxon>
        <taxon>Hexapoda</taxon>
        <taxon>Insecta</taxon>
        <taxon>Pterygota</taxon>
        <taxon>Neoptera</taxon>
        <taxon>Endopterygota</taxon>
        <taxon>Hymenoptera</taxon>
        <taxon>Apocrita</taxon>
        <taxon>Aculeata</taxon>
        <taxon>Formicoidea</taxon>
        <taxon>Formicidae</taxon>
        <taxon>Myrmicinae</taxon>
        <taxon>Atta</taxon>
    </lineage>
</organism>
<dbReference type="InterPro" id="IPR001012">
    <property type="entry name" value="UBX_dom"/>
</dbReference>
<feature type="transmembrane region" description="Helical" evidence="1">
    <location>
        <begin position="76"/>
        <end position="95"/>
    </location>
</feature>
<feature type="domain" description="UBX" evidence="2">
    <location>
        <begin position="458"/>
        <end position="535"/>
    </location>
</feature>
<dbReference type="Gene3D" id="1.20.58.2190">
    <property type="match status" value="1"/>
</dbReference>
<name>A0A195BLB7_9HYME</name>
<dbReference type="SMART" id="SM00580">
    <property type="entry name" value="PUG"/>
    <property type="match status" value="1"/>
</dbReference>
<dbReference type="SUPFAM" id="SSF54236">
    <property type="entry name" value="Ubiquitin-like"/>
    <property type="match status" value="1"/>
</dbReference>
<protein>
    <submittedName>
        <fullName evidence="3">UBX domain-containing protein 6</fullName>
    </submittedName>
</protein>
<dbReference type="PROSITE" id="PS50033">
    <property type="entry name" value="UBX"/>
    <property type="match status" value="1"/>
</dbReference>
<dbReference type="CDD" id="cd10460">
    <property type="entry name" value="PUB_UBXD1"/>
    <property type="match status" value="1"/>
</dbReference>
<dbReference type="EMBL" id="KQ976453">
    <property type="protein sequence ID" value="KYM85472.1"/>
    <property type="molecule type" value="Genomic_DNA"/>
</dbReference>
<dbReference type="Gene3D" id="3.10.20.90">
    <property type="entry name" value="Phosphatidylinositol 3-kinase Catalytic Subunit, Chain A, domain 1"/>
    <property type="match status" value="1"/>
</dbReference>
<dbReference type="Proteomes" id="UP000078540">
    <property type="component" value="Unassembled WGS sequence"/>
</dbReference>
<dbReference type="SUPFAM" id="SSF143503">
    <property type="entry name" value="PUG domain-like"/>
    <property type="match status" value="1"/>
</dbReference>
<dbReference type="CDD" id="cd16119">
    <property type="entry name" value="UBX_UBXN6"/>
    <property type="match status" value="1"/>
</dbReference>
<keyword evidence="1" id="KW-0472">Membrane</keyword>
<evidence type="ECO:0000313" key="4">
    <source>
        <dbReference type="Proteomes" id="UP000078540"/>
    </source>
</evidence>
<keyword evidence="1" id="KW-1133">Transmembrane helix</keyword>
<dbReference type="InterPro" id="IPR029071">
    <property type="entry name" value="Ubiquitin-like_domsf"/>
</dbReference>
<dbReference type="InterPro" id="IPR018997">
    <property type="entry name" value="PUB_domain"/>
</dbReference>
<keyword evidence="4" id="KW-1185">Reference proteome</keyword>
<gene>
    <name evidence="3" type="ORF">ALC53_04715</name>
</gene>
<dbReference type="AlphaFoldDB" id="A0A195BLB7"/>
<reference evidence="3 4" key="1">
    <citation type="submission" date="2015-09" db="EMBL/GenBank/DDBJ databases">
        <title>Atta colombica WGS genome.</title>
        <authorList>
            <person name="Nygaard S."/>
            <person name="Hu H."/>
            <person name="Boomsma J."/>
            <person name="Zhang G."/>
        </authorList>
    </citation>
    <scope>NUCLEOTIDE SEQUENCE [LARGE SCALE GENOMIC DNA]</scope>
    <source>
        <strain evidence="3">Treedump-2</strain>
        <tissue evidence="3">Whole body</tissue>
    </source>
</reference>
<dbReference type="Pfam" id="PF00789">
    <property type="entry name" value="UBX"/>
    <property type="match status" value="1"/>
</dbReference>
<dbReference type="InterPro" id="IPR036339">
    <property type="entry name" value="PUB-like_dom_sf"/>
</dbReference>
<dbReference type="GO" id="GO:0005737">
    <property type="term" value="C:cytoplasm"/>
    <property type="evidence" value="ECO:0007669"/>
    <property type="project" value="TreeGrafter"/>
</dbReference>
<accession>A0A195BLB7</accession>
<keyword evidence="1" id="KW-0812">Transmembrane</keyword>
<feature type="transmembrane region" description="Helical" evidence="1">
    <location>
        <begin position="22"/>
        <end position="44"/>
    </location>
</feature>